<proteinExistence type="predicted"/>
<name>A0A9P0ANH4_BEMTA</name>
<gene>
    <name evidence="5" type="ORF">BEMITA_LOCUS12823</name>
</gene>
<accession>A0A9P0ANH4</accession>
<dbReference type="Proteomes" id="UP001152759">
    <property type="component" value="Chromosome 8"/>
</dbReference>
<evidence type="ECO:0000256" key="1">
    <source>
        <dbReference type="ARBA" id="ARBA00004141"/>
    </source>
</evidence>
<sequence>MTMREMQRPHLLVEEEKHISSNDHYENCNLVLAQKFLFLFDVLTAFECCGVDSPRDWMPYFSLSYVPVPLSCCAHYEEKLRRGEKCYARLNESSYQLGCYTQLQTVVADHFNWMLLSGVAPTLTEMTGLMLTLIVAKAIKTDMMLKKTRPWAR</sequence>
<evidence type="ECO:0000256" key="2">
    <source>
        <dbReference type="ARBA" id="ARBA00022692"/>
    </source>
</evidence>
<dbReference type="GO" id="GO:0016020">
    <property type="term" value="C:membrane"/>
    <property type="evidence" value="ECO:0007669"/>
    <property type="project" value="UniProtKB-SubCell"/>
</dbReference>
<dbReference type="EMBL" id="OU963869">
    <property type="protein sequence ID" value="CAH0394537.1"/>
    <property type="molecule type" value="Genomic_DNA"/>
</dbReference>
<evidence type="ECO:0000313" key="5">
    <source>
        <dbReference type="EMBL" id="CAH0394537.1"/>
    </source>
</evidence>
<organism evidence="5 6">
    <name type="scientific">Bemisia tabaci</name>
    <name type="common">Sweetpotato whitefly</name>
    <name type="synonym">Aleurodes tabaci</name>
    <dbReference type="NCBI Taxonomy" id="7038"/>
    <lineage>
        <taxon>Eukaryota</taxon>
        <taxon>Metazoa</taxon>
        <taxon>Ecdysozoa</taxon>
        <taxon>Arthropoda</taxon>
        <taxon>Hexapoda</taxon>
        <taxon>Insecta</taxon>
        <taxon>Pterygota</taxon>
        <taxon>Neoptera</taxon>
        <taxon>Paraneoptera</taxon>
        <taxon>Hemiptera</taxon>
        <taxon>Sternorrhyncha</taxon>
        <taxon>Aleyrodoidea</taxon>
        <taxon>Aleyrodidae</taxon>
        <taxon>Aleyrodinae</taxon>
        <taxon>Bemisia</taxon>
    </lineage>
</organism>
<comment type="subcellular location">
    <subcellularLocation>
        <location evidence="1">Membrane</location>
        <topology evidence="1">Multi-pass membrane protein</topology>
    </subcellularLocation>
</comment>
<dbReference type="SUPFAM" id="SSF48652">
    <property type="entry name" value="Tetraspanin"/>
    <property type="match status" value="1"/>
</dbReference>
<protein>
    <submittedName>
        <fullName evidence="5">Uncharacterized protein</fullName>
    </submittedName>
</protein>
<reference evidence="5" key="1">
    <citation type="submission" date="2021-12" db="EMBL/GenBank/DDBJ databases">
        <authorList>
            <person name="King R."/>
        </authorList>
    </citation>
    <scope>NUCLEOTIDE SEQUENCE</scope>
</reference>
<dbReference type="Pfam" id="PF00335">
    <property type="entry name" value="Tetraspanin"/>
    <property type="match status" value="1"/>
</dbReference>
<evidence type="ECO:0000256" key="4">
    <source>
        <dbReference type="ARBA" id="ARBA00023136"/>
    </source>
</evidence>
<keyword evidence="2" id="KW-0812">Transmembrane</keyword>
<keyword evidence="4" id="KW-0472">Membrane</keyword>
<dbReference type="Gene3D" id="1.10.1450.10">
    <property type="entry name" value="Tetraspanin"/>
    <property type="match status" value="1"/>
</dbReference>
<keyword evidence="3" id="KW-1133">Transmembrane helix</keyword>
<dbReference type="AlphaFoldDB" id="A0A9P0ANH4"/>
<dbReference type="InterPro" id="IPR018499">
    <property type="entry name" value="Tetraspanin/Peripherin"/>
</dbReference>
<evidence type="ECO:0000256" key="3">
    <source>
        <dbReference type="ARBA" id="ARBA00022989"/>
    </source>
</evidence>
<keyword evidence="6" id="KW-1185">Reference proteome</keyword>
<dbReference type="InterPro" id="IPR008952">
    <property type="entry name" value="Tetraspanin_EC2_sf"/>
</dbReference>
<evidence type="ECO:0000313" key="6">
    <source>
        <dbReference type="Proteomes" id="UP001152759"/>
    </source>
</evidence>